<dbReference type="InterPro" id="IPR003593">
    <property type="entry name" value="AAA+_ATPase"/>
</dbReference>
<dbReference type="PANTHER" id="PTHR43335">
    <property type="entry name" value="ABC TRANSPORTER, ATP-BINDING PROTEIN"/>
    <property type="match status" value="1"/>
</dbReference>
<evidence type="ECO:0000256" key="2">
    <source>
        <dbReference type="ARBA" id="ARBA00022448"/>
    </source>
</evidence>
<comment type="similarity">
    <text evidence="1">Belongs to the ABC transporter superfamily.</text>
</comment>
<gene>
    <name evidence="7" type="ORF">KH142_04225</name>
</gene>
<reference evidence="7" key="1">
    <citation type="submission" date="2021-02" db="EMBL/GenBank/DDBJ databases">
        <title>Infant gut strain persistence is associated with maternal origin, phylogeny, and functional potential including surface adhesion and iron acquisition.</title>
        <authorList>
            <person name="Lou Y.C."/>
        </authorList>
    </citation>
    <scope>NUCLEOTIDE SEQUENCE</scope>
    <source>
        <strain evidence="7">L2_039_000G1_dasL2_039_000G1_concoct_11</strain>
    </source>
</reference>
<feature type="region of interest" description="Disordered" evidence="5">
    <location>
        <begin position="297"/>
        <end position="320"/>
    </location>
</feature>
<evidence type="ECO:0000256" key="3">
    <source>
        <dbReference type="ARBA" id="ARBA00022741"/>
    </source>
</evidence>
<dbReference type="SMART" id="SM00382">
    <property type="entry name" value="AAA"/>
    <property type="match status" value="1"/>
</dbReference>
<dbReference type="PROSITE" id="PS00211">
    <property type="entry name" value="ABC_TRANSPORTER_1"/>
    <property type="match status" value="1"/>
</dbReference>
<dbReference type="InterPro" id="IPR027417">
    <property type="entry name" value="P-loop_NTPase"/>
</dbReference>
<name>A0A943YYT0_9ACTN</name>
<feature type="domain" description="ABC transporter" evidence="6">
    <location>
        <begin position="3"/>
        <end position="231"/>
    </location>
</feature>
<dbReference type="EMBL" id="JAGZSV010000055">
    <property type="protein sequence ID" value="MBS6940682.1"/>
    <property type="molecule type" value="Genomic_DNA"/>
</dbReference>
<evidence type="ECO:0000256" key="5">
    <source>
        <dbReference type="SAM" id="MobiDB-lite"/>
    </source>
</evidence>
<dbReference type="PANTHER" id="PTHR43335:SF2">
    <property type="entry name" value="ABC TRANSPORTER, ATP-BINDING PROTEIN"/>
    <property type="match status" value="1"/>
</dbReference>
<keyword evidence="4 7" id="KW-0067">ATP-binding</keyword>
<accession>A0A943YYT0</accession>
<evidence type="ECO:0000259" key="6">
    <source>
        <dbReference type="PROSITE" id="PS50893"/>
    </source>
</evidence>
<dbReference type="GO" id="GO:0005524">
    <property type="term" value="F:ATP binding"/>
    <property type="evidence" value="ECO:0007669"/>
    <property type="project" value="UniProtKB-KW"/>
</dbReference>
<dbReference type="CDD" id="cd03264">
    <property type="entry name" value="ABC_drug_resistance_like"/>
    <property type="match status" value="1"/>
</dbReference>
<evidence type="ECO:0000313" key="7">
    <source>
        <dbReference type="EMBL" id="MBS6940682.1"/>
    </source>
</evidence>
<comment type="caution">
    <text evidence="7">The sequence shown here is derived from an EMBL/GenBank/DDBJ whole genome shotgun (WGS) entry which is preliminary data.</text>
</comment>
<keyword evidence="3" id="KW-0547">Nucleotide-binding</keyword>
<dbReference type="InterPro" id="IPR003439">
    <property type="entry name" value="ABC_transporter-like_ATP-bd"/>
</dbReference>
<dbReference type="SUPFAM" id="SSF52540">
    <property type="entry name" value="P-loop containing nucleoside triphosphate hydrolases"/>
    <property type="match status" value="1"/>
</dbReference>
<evidence type="ECO:0000256" key="4">
    <source>
        <dbReference type="ARBA" id="ARBA00022840"/>
    </source>
</evidence>
<organism evidence="7 8">
    <name type="scientific">Slackia piriformis</name>
    <dbReference type="NCBI Taxonomy" id="626934"/>
    <lineage>
        <taxon>Bacteria</taxon>
        <taxon>Bacillati</taxon>
        <taxon>Actinomycetota</taxon>
        <taxon>Coriobacteriia</taxon>
        <taxon>Eggerthellales</taxon>
        <taxon>Eggerthellaceae</taxon>
        <taxon>Slackia</taxon>
    </lineage>
</organism>
<evidence type="ECO:0000256" key="1">
    <source>
        <dbReference type="ARBA" id="ARBA00005417"/>
    </source>
</evidence>
<dbReference type="Pfam" id="PF00005">
    <property type="entry name" value="ABC_tran"/>
    <property type="match status" value="1"/>
</dbReference>
<sequence>MELSLENLSKRFGDAAAVDDVSAKLESGVYGLIGANGAGKTTLMRMVCDVLRPSAGRIAYDGVDIAKLGEAYRARLGYLPQDFGYYPDFTAMDFMLYMAALKGIDRRAAKARCLDLLEEVGLAGHAKAKVRTFSGGMKQRLGIAQAVINDPSVLVLDEPTAGLDPKERVRFRNLISGFSQDKIVLLSTHIVSDVEYIADDILVMKSGRFVLRGRPDAVVASVAGKVWECRVSAREADALAATACVCNVHYAPDGRAVVRVVSDEAPAAGAACVEPTLEDLCLYTFKDDAGAFDGGHAAASGGGASRGARERKGGLFGGRR</sequence>
<proteinExistence type="inferred from homology"/>
<keyword evidence="2" id="KW-0813">Transport</keyword>
<dbReference type="InterPro" id="IPR017871">
    <property type="entry name" value="ABC_transporter-like_CS"/>
</dbReference>
<dbReference type="Proteomes" id="UP000727506">
    <property type="component" value="Unassembled WGS sequence"/>
</dbReference>
<dbReference type="PROSITE" id="PS50893">
    <property type="entry name" value="ABC_TRANSPORTER_2"/>
    <property type="match status" value="1"/>
</dbReference>
<dbReference type="AlphaFoldDB" id="A0A943YYT0"/>
<protein>
    <submittedName>
        <fullName evidence="7">ABC transporter ATP-binding protein</fullName>
    </submittedName>
</protein>
<dbReference type="Gene3D" id="3.40.50.300">
    <property type="entry name" value="P-loop containing nucleotide triphosphate hydrolases"/>
    <property type="match status" value="1"/>
</dbReference>
<dbReference type="GO" id="GO:0016887">
    <property type="term" value="F:ATP hydrolysis activity"/>
    <property type="evidence" value="ECO:0007669"/>
    <property type="project" value="InterPro"/>
</dbReference>
<evidence type="ECO:0000313" key="8">
    <source>
        <dbReference type="Proteomes" id="UP000727506"/>
    </source>
</evidence>